<organism evidence="4">
    <name type="scientific">marine sediment metagenome</name>
    <dbReference type="NCBI Taxonomy" id="412755"/>
    <lineage>
        <taxon>unclassified sequences</taxon>
        <taxon>metagenomes</taxon>
        <taxon>ecological metagenomes</taxon>
    </lineage>
</organism>
<evidence type="ECO:0000256" key="1">
    <source>
        <dbReference type="ARBA" id="ARBA00022729"/>
    </source>
</evidence>
<evidence type="ECO:0000313" key="4">
    <source>
        <dbReference type="EMBL" id="GAI07787.1"/>
    </source>
</evidence>
<comment type="caution">
    <text evidence="4">The sequence shown here is derived from an EMBL/GenBank/DDBJ whole genome shotgun (WGS) entry which is preliminary data.</text>
</comment>
<feature type="domain" description="Leucine-binding protein" evidence="3">
    <location>
        <begin position="58"/>
        <end position="352"/>
    </location>
</feature>
<evidence type="ECO:0000259" key="3">
    <source>
        <dbReference type="Pfam" id="PF13458"/>
    </source>
</evidence>
<name>X1KL41_9ZZZZ</name>
<sequence length="414" mass="45997">AALPFMGACAPEEEPPPPPPPEDGEEPPPPPPEVKTYTFGFSWPLNSALGIESARWWEIIIPEFNEKGGMVVNGQRYKLDWIMYDDKYTAEGARANTERLVHEDKVDMMWCLGSGPSIGVIPVTEEAHMLFFSCGGSPKLLAPEYKYIWPRMTNGAAIEESALAYIMGVYPEAKTFVSFTIDDESGHSSAETSALICEKLGLTVLPSVYYPRETIDYAPMAVKLSQLNPDIISFGGTEGGSELGVQVKAMWETGWRGIRYSSFAINMAEFGQMVTKEQMEGVHCGYLPMGDTDLMNEKMRHLKEAYIAKYGDWTSTGSSWVLGWWFWLAAVQKADSLNTDDIIAVLPFLTVETHEGWAQLVKRIDTGEGVLEKFGVVCEHSFGVIHDGKLVAACTYSLEDTIKAYEQVWGFSCR</sequence>
<dbReference type="PANTHER" id="PTHR30483">
    <property type="entry name" value="LEUCINE-SPECIFIC-BINDING PROTEIN"/>
    <property type="match status" value="1"/>
</dbReference>
<dbReference type="SUPFAM" id="SSF53822">
    <property type="entry name" value="Periplasmic binding protein-like I"/>
    <property type="match status" value="1"/>
</dbReference>
<dbReference type="InterPro" id="IPR028082">
    <property type="entry name" value="Peripla_BP_I"/>
</dbReference>
<dbReference type="AlphaFoldDB" id="X1KL41"/>
<dbReference type="EMBL" id="BARV01006085">
    <property type="protein sequence ID" value="GAI07787.1"/>
    <property type="molecule type" value="Genomic_DNA"/>
</dbReference>
<dbReference type="InterPro" id="IPR051010">
    <property type="entry name" value="BCAA_transport"/>
</dbReference>
<feature type="compositionally biased region" description="Pro residues" evidence="2">
    <location>
        <begin position="16"/>
        <end position="32"/>
    </location>
</feature>
<dbReference type="Pfam" id="PF13458">
    <property type="entry name" value="Peripla_BP_6"/>
    <property type="match status" value="1"/>
</dbReference>
<feature type="region of interest" description="Disordered" evidence="2">
    <location>
        <begin position="1"/>
        <end position="32"/>
    </location>
</feature>
<feature type="non-terminal residue" evidence="4">
    <location>
        <position position="1"/>
    </location>
</feature>
<gene>
    <name evidence="4" type="ORF">S06H3_12436</name>
</gene>
<protein>
    <recommendedName>
        <fullName evidence="3">Leucine-binding protein domain-containing protein</fullName>
    </recommendedName>
</protein>
<proteinExistence type="predicted"/>
<reference evidence="4" key="1">
    <citation type="journal article" date="2014" name="Front. Microbiol.">
        <title>High frequency of phylogenetically diverse reductive dehalogenase-homologous genes in deep subseafloor sedimentary metagenomes.</title>
        <authorList>
            <person name="Kawai M."/>
            <person name="Futagami T."/>
            <person name="Toyoda A."/>
            <person name="Takaki Y."/>
            <person name="Nishi S."/>
            <person name="Hori S."/>
            <person name="Arai W."/>
            <person name="Tsubouchi T."/>
            <person name="Morono Y."/>
            <person name="Uchiyama I."/>
            <person name="Ito T."/>
            <person name="Fujiyama A."/>
            <person name="Inagaki F."/>
            <person name="Takami H."/>
        </authorList>
    </citation>
    <scope>NUCLEOTIDE SEQUENCE</scope>
    <source>
        <strain evidence="4">Expedition CK06-06</strain>
    </source>
</reference>
<dbReference type="SUPFAM" id="SSF101447">
    <property type="entry name" value="Formin homology 2 domain (FH2 domain)"/>
    <property type="match status" value="1"/>
</dbReference>
<dbReference type="Gene3D" id="3.40.50.2300">
    <property type="match status" value="2"/>
</dbReference>
<keyword evidence="1" id="KW-0732">Signal</keyword>
<accession>X1KL41</accession>
<dbReference type="InterPro" id="IPR028081">
    <property type="entry name" value="Leu-bd"/>
</dbReference>
<evidence type="ECO:0000256" key="2">
    <source>
        <dbReference type="SAM" id="MobiDB-lite"/>
    </source>
</evidence>
<dbReference type="PANTHER" id="PTHR30483:SF6">
    <property type="entry name" value="PERIPLASMIC BINDING PROTEIN OF ABC TRANSPORTER FOR NATURAL AMINO ACIDS"/>
    <property type="match status" value="1"/>
</dbReference>